<dbReference type="SUPFAM" id="SSF159659">
    <property type="entry name" value="Cgl1923-like"/>
    <property type="match status" value="1"/>
</dbReference>
<dbReference type="InterPro" id="IPR019151">
    <property type="entry name" value="Proteasome_assmbl_chaperone_2"/>
</dbReference>
<dbReference type="GeneID" id="25152278"/>
<dbReference type="EMBL" id="CP008887">
    <property type="protein sequence ID" value="AIU69277.1"/>
    <property type="molecule type" value="Genomic_DNA"/>
</dbReference>
<dbReference type="InterPro" id="IPR038389">
    <property type="entry name" value="PSMG2_sf"/>
</dbReference>
<evidence type="ECO:0000313" key="3">
    <source>
        <dbReference type="Proteomes" id="UP000029980"/>
    </source>
</evidence>
<organism evidence="2 3">
    <name type="scientific">Thermococcus eurythermalis</name>
    <dbReference type="NCBI Taxonomy" id="1505907"/>
    <lineage>
        <taxon>Archaea</taxon>
        <taxon>Methanobacteriati</taxon>
        <taxon>Methanobacteriota</taxon>
        <taxon>Thermococci</taxon>
        <taxon>Thermococcales</taxon>
        <taxon>Thermococcaceae</taxon>
        <taxon>Thermococcus</taxon>
    </lineage>
</organism>
<evidence type="ECO:0000313" key="2">
    <source>
        <dbReference type="EMBL" id="AIU69277.1"/>
    </source>
</evidence>
<dbReference type="Gene3D" id="3.40.50.10900">
    <property type="entry name" value="PAC-like subunit"/>
    <property type="match status" value="1"/>
</dbReference>
<dbReference type="HOGENOM" id="CLU_075000_1_0_2"/>
<evidence type="ECO:0000256" key="1">
    <source>
        <dbReference type="SAM" id="Coils"/>
    </source>
</evidence>
<dbReference type="InterPro" id="IPR004425">
    <property type="entry name" value="MJ0106-like"/>
</dbReference>
<dbReference type="Proteomes" id="UP000029980">
    <property type="component" value="Chromosome"/>
</dbReference>
<dbReference type="PANTHER" id="PTHR35610:SF8">
    <property type="entry name" value="3-ISOPROPYLMALATE DEHYDRATASE"/>
    <property type="match status" value="1"/>
</dbReference>
<feature type="coiled-coil region" evidence="1">
    <location>
        <begin position="209"/>
        <end position="236"/>
    </location>
</feature>
<gene>
    <name evidence="2" type="ORF">TEU_02370</name>
</gene>
<dbReference type="AlphaFoldDB" id="A0A097QS25"/>
<dbReference type="STRING" id="1505907.TEU_02370"/>
<dbReference type="PANTHER" id="PTHR35610">
    <property type="entry name" value="3-ISOPROPYLMALATE DEHYDRATASE-RELATED"/>
    <property type="match status" value="1"/>
</dbReference>
<name>A0A097QS25_9EURY</name>
<reference evidence="2 3" key="1">
    <citation type="journal article" date="2015" name="Int. J. Syst. Evol. Microbiol.">
        <title>Thermococcus eurythermalis sp. nov., a conditional piezophilic hyperthermophilic archaeon with a wide temperature range isolated from an oil-immersed chimney in the Guaymas Basin.</title>
        <authorList>
            <person name="Zhao W."/>
            <person name="Zeng X."/>
            <person name="Xiao X."/>
        </authorList>
    </citation>
    <scope>NUCLEOTIDE SEQUENCE [LARGE SCALE GENOMIC DNA]</scope>
    <source>
        <strain evidence="2 3">A501</strain>
    </source>
</reference>
<keyword evidence="3" id="KW-1185">Reference proteome</keyword>
<keyword evidence="1" id="KW-0175">Coiled coil</keyword>
<dbReference type="Pfam" id="PF09754">
    <property type="entry name" value="PAC2"/>
    <property type="match status" value="1"/>
</dbReference>
<dbReference type="RefSeq" id="WP_050002255.1">
    <property type="nucleotide sequence ID" value="NZ_CP008887.1"/>
</dbReference>
<protein>
    <submittedName>
        <fullName evidence="2">3-isopropylmalate dehydratase</fullName>
    </submittedName>
</protein>
<dbReference type="NCBIfam" id="TIGR00161">
    <property type="entry name" value="proteasome assembly chaperone family protein"/>
    <property type="match status" value="1"/>
</dbReference>
<dbReference type="OrthoDB" id="35908at2157"/>
<accession>A0A097QS25</accession>
<sequence>MENEKPVKIVLPEIRNPILIEGYPGIGLVGHIAGNFLAKELGMDMIGYVESPFLPPMALILEGKPNPPLRFYGKDNIILAVADIYIPPTLVNEIAKELASYLKEMNAQKVISIGGIGIGFFKEKMEVWGVGAREELNKELENLGVKILQYGSIMGMSGKLLWEASRRGLDAYALLGETFGDRPDPRAAANVIEVLKKLTPIDVSTEPLIKEAEMIEEQLRKMHEQMEEARKKEMKQYESLYL</sequence>
<dbReference type="KEGG" id="teu:TEU_02370"/>
<proteinExistence type="predicted"/>